<dbReference type="SUPFAM" id="SSF50447">
    <property type="entry name" value="Translation proteins"/>
    <property type="match status" value="1"/>
</dbReference>
<feature type="region of interest" description="Disordered" evidence="9">
    <location>
        <begin position="1"/>
        <end position="147"/>
    </location>
</feature>
<dbReference type="Proteomes" id="UP000269793">
    <property type="component" value="Chromosome VII"/>
</dbReference>
<comment type="similarity">
    <text evidence="2">Belongs to the NAF1 family.</text>
</comment>
<keyword evidence="4" id="KW-0690">Ribosome biogenesis</keyword>
<keyword evidence="8" id="KW-0539">Nucleus</keyword>
<dbReference type="GO" id="GO:0006364">
    <property type="term" value="P:rRNA processing"/>
    <property type="evidence" value="ECO:0007669"/>
    <property type="project" value="UniProtKB-KW"/>
</dbReference>
<dbReference type="Gene3D" id="2.40.10.230">
    <property type="entry name" value="Probable tRNA pseudouridine synthase domain"/>
    <property type="match status" value="1"/>
</dbReference>
<organism evidence="10 11">
    <name type="scientific">Malassezia restricta (strain ATCC 96810 / NBRC 103918 / CBS 7877)</name>
    <name type="common">Seborrheic dermatitis infection agent</name>
    <dbReference type="NCBI Taxonomy" id="425264"/>
    <lineage>
        <taxon>Eukaryota</taxon>
        <taxon>Fungi</taxon>
        <taxon>Dikarya</taxon>
        <taxon>Basidiomycota</taxon>
        <taxon>Ustilaginomycotina</taxon>
        <taxon>Malasseziomycetes</taxon>
        <taxon>Malasseziales</taxon>
        <taxon>Malasseziaceae</taxon>
        <taxon>Malassezia</taxon>
    </lineage>
</organism>
<dbReference type="InterPro" id="IPR038664">
    <property type="entry name" value="Gar1/Naf1_Cbf5-bd_sf"/>
</dbReference>
<evidence type="ECO:0000256" key="1">
    <source>
        <dbReference type="ARBA" id="ARBA00004123"/>
    </source>
</evidence>
<feature type="compositionally biased region" description="Acidic residues" evidence="9">
    <location>
        <begin position="92"/>
        <end position="110"/>
    </location>
</feature>
<evidence type="ECO:0000256" key="9">
    <source>
        <dbReference type="SAM" id="MobiDB-lite"/>
    </source>
</evidence>
<gene>
    <name evidence="10" type="primary">NAF1</name>
    <name evidence="10" type="ORF">DNF11_3723</name>
</gene>
<comment type="subcellular location">
    <subcellularLocation>
        <location evidence="1">Nucleus</location>
    </subcellularLocation>
</comment>
<keyword evidence="7" id="KW-0694">RNA-binding</keyword>
<dbReference type="EMBL" id="CP033154">
    <property type="protein sequence ID" value="AYO44673.1"/>
    <property type="molecule type" value="Genomic_DNA"/>
</dbReference>
<dbReference type="OrthoDB" id="21550at2759"/>
<dbReference type="InterPro" id="IPR040309">
    <property type="entry name" value="Naf1"/>
</dbReference>
<proteinExistence type="inferred from homology"/>
<keyword evidence="11" id="KW-1185">Reference proteome</keyword>
<feature type="region of interest" description="Disordered" evidence="9">
    <location>
        <begin position="268"/>
        <end position="339"/>
    </location>
</feature>
<dbReference type="PANTHER" id="PTHR31633">
    <property type="entry name" value="H/ACA RIBONUCLEOPROTEIN COMPLEX NON-CORE SUBUNIT NAF1"/>
    <property type="match status" value="1"/>
</dbReference>
<accession>A0A3G2S9E6</accession>
<feature type="region of interest" description="Disordered" evidence="9">
    <location>
        <begin position="383"/>
        <end position="415"/>
    </location>
</feature>
<evidence type="ECO:0000256" key="5">
    <source>
        <dbReference type="ARBA" id="ARBA00022552"/>
    </source>
</evidence>
<reference evidence="10 11" key="1">
    <citation type="submission" date="2018-10" db="EMBL/GenBank/DDBJ databases">
        <title>Complete genome sequence of Malassezia restricta CBS 7877.</title>
        <authorList>
            <person name="Morand S.C."/>
            <person name="Bertignac M."/>
            <person name="Iltis A."/>
            <person name="Kolder I."/>
            <person name="Pirovano W."/>
            <person name="Jourdain R."/>
            <person name="Clavaud C."/>
        </authorList>
    </citation>
    <scope>NUCLEOTIDE SEQUENCE [LARGE SCALE GENOMIC DNA]</scope>
    <source>
        <strain evidence="10 11">CBS 7877</strain>
    </source>
</reference>
<dbReference type="GO" id="GO:0005732">
    <property type="term" value="C:sno(s)RNA-containing ribonucleoprotein complex"/>
    <property type="evidence" value="ECO:0007669"/>
    <property type="project" value="InterPro"/>
</dbReference>
<evidence type="ECO:0000256" key="2">
    <source>
        <dbReference type="ARBA" id="ARBA00009801"/>
    </source>
</evidence>
<keyword evidence="6" id="KW-0597">Phosphoprotein</keyword>
<dbReference type="InterPro" id="IPR009000">
    <property type="entry name" value="Transl_B-barrel_sf"/>
</dbReference>
<sequence>MGLEQSKLRRAAPEPEQEDQVEPAPPSDVSHILATGADEQPLSSSLSAHRERVQQLRAQQASEPSTDAQVREELQRAGVLDQPDTHAQDSSSLDDSDDDANDSDSTEEEVGPVLGKHALDEAEEPGVDDSAPPKTRHEMDEDDIPVPSISQVDTQDLHKLERLGHVHSIVDNVVLVEQDKSAQESESVYDVLDSESLLCMEDGRVLGLVYETFGSVLQPMYTVRFRSNTDIDHEMVAIGRSVYFLPSNSTYVLTRSIRTKGSDASNMWDEEVAEDEVEYSDDEEEQEAKRRAKKSRSGRWQDNADPATASLGPLGPTRGQKRRGPRRPQAMAYPSVSQQGWPLPTRPWYTQSDMSTSAVPHFNPRFTEQWLFPRPSNTPFGIPAPFMPPYSPHEPSMSHDAYDPNAPGPGYTRPQ</sequence>
<evidence type="ECO:0000256" key="7">
    <source>
        <dbReference type="ARBA" id="ARBA00022884"/>
    </source>
</evidence>
<feature type="compositionally biased region" description="Acidic residues" evidence="9">
    <location>
        <begin position="268"/>
        <end position="286"/>
    </location>
</feature>
<dbReference type="InterPro" id="IPR007504">
    <property type="entry name" value="H/ACA_rnp_Gar1/Naf1"/>
</dbReference>
<dbReference type="PANTHER" id="PTHR31633:SF1">
    <property type="entry name" value="H_ACA RIBONUCLEOPROTEIN COMPLEX NON-CORE SUBUNIT NAF1"/>
    <property type="match status" value="1"/>
</dbReference>
<keyword evidence="5" id="KW-0698">rRNA processing</keyword>
<evidence type="ECO:0000313" key="10">
    <source>
        <dbReference type="EMBL" id="AYO44673.1"/>
    </source>
</evidence>
<dbReference type="Pfam" id="PF04410">
    <property type="entry name" value="Gar1"/>
    <property type="match status" value="1"/>
</dbReference>
<dbReference type="GO" id="GO:0003723">
    <property type="term" value="F:RNA binding"/>
    <property type="evidence" value="ECO:0007669"/>
    <property type="project" value="UniProtKB-KW"/>
</dbReference>
<evidence type="ECO:0000256" key="6">
    <source>
        <dbReference type="ARBA" id="ARBA00022553"/>
    </source>
</evidence>
<keyword evidence="10" id="KW-0687">Ribonucleoprotein</keyword>
<evidence type="ECO:0000256" key="3">
    <source>
        <dbReference type="ARBA" id="ARBA00021438"/>
    </source>
</evidence>
<dbReference type="GO" id="GO:0005634">
    <property type="term" value="C:nucleus"/>
    <property type="evidence" value="ECO:0007669"/>
    <property type="project" value="UniProtKB-SubCell"/>
</dbReference>
<dbReference type="VEuPathDB" id="FungiDB:DNF11_3723"/>
<evidence type="ECO:0000313" key="11">
    <source>
        <dbReference type="Proteomes" id="UP000269793"/>
    </source>
</evidence>
<feature type="compositionally biased region" description="Polar residues" evidence="9">
    <location>
        <begin position="56"/>
        <end position="68"/>
    </location>
</feature>
<protein>
    <recommendedName>
        <fullName evidence="3">H/ACA ribonucleoprotein complex non-core subunit NAF1</fullName>
    </recommendedName>
</protein>
<dbReference type="STRING" id="425264.A0A3G2S9E6"/>
<dbReference type="GO" id="GO:0000493">
    <property type="term" value="P:box H/ACA snoRNP assembly"/>
    <property type="evidence" value="ECO:0007669"/>
    <property type="project" value="InterPro"/>
</dbReference>
<evidence type="ECO:0000256" key="8">
    <source>
        <dbReference type="ARBA" id="ARBA00023242"/>
    </source>
</evidence>
<dbReference type="GO" id="GO:0001522">
    <property type="term" value="P:pseudouridine synthesis"/>
    <property type="evidence" value="ECO:0007669"/>
    <property type="project" value="InterPro"/>
</dbReference>
<name>A0A3G2S9E6_MALR7</name>
<dbReference type="AlphaFoldDB" id="A0A3G2S9E6"/>
<evidence type="ECO:0000256" key="4">
    <source>
        <dbReference type="ARBA" id="ARBA00022517"/>
    </source>
</evidence>